<feature type="binding site" evidence="6">
    <location>
        <position position="64"/>
    </location>
    <ligand>
        <name>(6R)-10-formyltetrahydrofolate</name>
        <dbReference type="ChEBI" id="CHEBI:195366"/>
    </ligand>
</feature>
<dbReference type="UniPathway" id="UPA00074">
    <property type="reaction ID" value="UER00126"/>
</dbReference>
<proteinExistence type="inferred from homology"/>
<comment type="similarity">
    <text evidence="4 6">Belongs to the GART family.</text>
</comment>
<evidence type="ECO:0000256" key="4">
    <source>
        <dbReference type="ARBA" id="ARBA00038440"/>
    </source>
</evidence>
<comment type="pathway">
    <text evidence="1 6">Purine metabolism; IMP biosynthesis via de novo pathway; N(2)-formyl-N(1)-(5-phospho-D-ribosyl)glycinamide from N(1)-(5-phospho-D-ribosyl)glycinamide (10-formyl THF route): step 1/1.</text>
</comment>
<comment type="caution">
    <text evidence="6">Lacks conserved residue(s) required for the propagation of feature annotation.</text>
</comment>
<feature type="binding site" evidence="6">
    <location>
        <position position="104"/>
    </location>
    <ligand>
        <name>(6R)-10-formyltetrahydrofolate</name>
        <dbReference type="ChEBI" id="CHEBI:195366"/>
    </ligand>
</feature>
<dbReference type="PANTHER" id="PTHR43369">
    <property type="entry name" value="PHOSPHORIBOSYLGLYCINAMIDE FORMYLTRANSFERASE"/>
    <property type="match status" value="1"/>
</dbReference>
<gene>
    <name evidence="6" type="primary">purN</name>
    <name evidence="9" type="ORF">BKD30_13820</name>
</gene>
<dbReference type="PROSITE" id="PS00373">
    <property type="entry name" value="GART"/>
    <property type="match status" value="1"/>
</dbReference>
<dbReference type="EMBL" id="MRDE01000078">
    <property type="protein sequence ID" value="OMH23211.1"/>
    <property type="molecule type" value="Genomic_DNA"/>
</dbReference>
<protein>
    <recommendedName>
        <fullName evidence="6">Phosphoribosylglycinamide formyltransferase</fullName>
        <ecNumber evidence="6">2.1.2.2</ecNumber>
    </recommendedName>
    <alternativeName>
        <fullName evidence="6">5'-phosphoribosylglycinamide transformylase</fullName>
    </alternativeName>
    <alternativeName>
        <fullName evidence="6">GAR transformylase</fullName>
        <shortName evidence="6">GART</shortName>
    </alternativeName>
</protein>
<dbReference type="CDD" id="cd08645">
    <property type="entry name" value="FMT_core_GART"/>
    <property type="match status" value="1"/>
</dbReference>
<evidence type="ECO:0000313" key="9">
    <source>
        <dbReference type="EMBL" id="OMH23211.1"/>
    </source>
</evidence>
<dbReference type="Proteomes" id="UP000187085">
    <property type="component" value="Unassembled WGS sequence"/>
</dbReference>
<dbReference type="STRING" id="554083.BKD30_13820"/>
<dbReference type="GO" id="GO:0006189">
    <property type="term" value="P:'de novo' IMP biosynthetic process"/>
    <property type="evidence" value="ECO:0007669"/>
    <property type="project" value="UniProtKB-UniRule"/>
</dbReference>
<comment type="caution">
    <text evidence="9">The sequence shown here is derived from an EMBL/GenBank/DDBJ whole genome shotgun (WGS) entry which is preliminary data.</text>
</comment>
<dbReference type="GO" id="GO:0004644">
    <property type="term" value="F:phosphoribosylglycinamide formyltransferase activity"/>
    <property type="evidence" value="ECO:0007669"/>
    <property type="project" value="UniProtKB-UniRule"/>
</dbReference>
<dbReference type="SUPFAM" id="SSF53328">
    <property type="entry name" value="Formyltransferase"/>
    <property type="match status" value="1"/>
</dbReference>
<feature type="site" description="Raises pKa of active site His" evidence="6">
    <location>
        <position position="142"/>
    </location>
</feature>
<keyword evidence="3 6" id="KW-0658">Purine biosynthesis</keyword>
<dbReference type="PANTHER" id="PTHR43369:SF2">
    <property type="entry name" value="PHOSPHORIBOSYLGLYCINAMIDE FORMYLTRANSFERASE"/>
    <property type="match status" value="1"/>
</dbReference>
<evidence type="ECO:0000256" key="1">
    <source>
        <dbReference type="ARBA" id="ARBA00005054"/>
    </source>
</evidence>
<dbReference type="InterPro" id="IPR036477">
    <property type="entry name" value="Formyl_transf_N_sf"/>
</dbReference>
<evidence type="ECO:0000256" key="2">
    <source>
        <dbReference type="ARBA" id="ARBA00022679"/>
    </source>
</evidence>
<keyword evidence="2 6" id="KW-0808">Transferase</keyword>
<accession>A0A1R1L6N4</accession>
<keyword evidence="10" id="KW-1185">Reference proteome</keyword>
<dbReference type="OrthoDB" id="9806170at2"/>
<dbReference type="AlphaFoldDB" id="A0A1R1L6N4"/>
<feature type="region of interest" description="Disordered" evidence="7">
    <location>
        <begin position="189"/>
        <end position="211"/>
    </location>
</feature>
<evidence type="ECO:0000259" key="8">
    <source>
        <dbReference type="Pfam" id="PF00551"/>
    </source>
</evidence>
<organism evidence="9 10">
    <name type="scientific">Tersicoccus phoenicis</name>
    <dbReference type="NCBI Taxonomy" id="554083"/>
    <lineage>
        <taxon>Bacteria</taxon>
        <taxon>Bacillati</taxon>
        <taxon>Actinomycetota</taxon>
        <taxon>Actinomycetes</taxon>
        <taxon>Micrococcales</taxon>
        <taxon>Micrococcaceae</taxon>
        <taxon>Tersicoccus</taxon>
    </lineage>
</organism>
<evidence type="ECO:0000313" key="10">
    <source>
        <dbReference type="Proteomes" id="UP000187085"/>
    </source>
</evidence>
<dbReference type="Pfam" id="PF00551">
    <property type="entry name" value="Formyl_trans_N"/>
    <property type="match status" value="1"/>
</dbReference>
<feature type="domain" description="Formyl transferase N-terminal" evidence="8">
    <location>
        <begin position="1"/>
        <end position="179"/>
    </location>
</feature>
<dbReference type="Gene3D" id="3.40.50.170">
    <property type="entry name" value="Formyl transferase, N-terminal domain"/>
    <property type="match status" value="1"/>
</dbReference>
<name>A0A1R1L6N4_9MICC</name>
<evidence type="ECO:0000256" key="3">
    <source>
        <dbReference type="ARBA" id="ARBA00022755"/>
    </source>
</evidence>
<dbReference type="EC" id="2.1.2.2" evidence="6"/>
<comment type="function">
    <text evidence="6">Catalyzes the transfer of a formyl group from 10-formyltetrahydrofolate to 5-phospho-ribosyl-glycinamide (GAR), producing 5-phospho-ribosyl-N-formylglycinamide (FGAR) and tetrahydrofolate.</text>
</comment>
<dbReference type="InterPro" id="IPR001555">
    <property type="entry name" value="GART_AS"/>
</dbReference>
<dbReference type="NCBIfam" id="TIGR00639">
    <property type="entry name" value="PurN"/>
    <property type="match status" value="1"/>
</dbReference>
<dbReference type="RefSeq" id="WP_076705512.1">
    <property type="nucleotide sequence ID" value="NZ_MRDE01000078.1"/>
</dbReference>
<reference evidence="9 10" key="1">
    <citation type="submission" date="2016-12" db="EMBL/GenBank/DDBJ databases">
        <title>Draft genome of Tersicoccus phoenicis 1P05MA.</title>
        <authorList>
            <person name="Nakajima Y."/>
            <person name="Yoshizawa S."/>
            <person name="Nakamura K."/>
            <person name="Ogura Y."/>
            <person name="Hayashi T."/>
            <person name="Kogure K."/>
        </authorList>
    </citation>
    <scope>NUCLEOTIDE SEQUENCE [LARGE SCALE GENOMIC DNA]</scope>
    <source>
        <strain evidence="9 10">1p05MA</strain>
    </source>
</reference>
<dbReference type="HAMAP" id="MF_01930">
    <property type="entry name" value="PurN"/>
    <property type="match status" value="1"/>
</dbReference>
<evidence type="ECO:0000256" key="7">
    <source>
        <dbReference type="SAM" id="MobiDB-lite"/>
    </source>
</evidence>
<dbReference type="InterPro" id="IPR004607">
    <property type="entry name" value="GART"/>
</dbReference>
<comment type="catalytic activity">
    <reaction evidence="5 6">
        <text>N(1)-(5-phospho-beta-D-ribosyl)glycinamide + (6R)-10-formyltetrahydrofolate = N(2)-formyl-N(1)-(5-phospho-beta-D-ribosyl)glycinamide + (6S)-5,6,7,8-tetrahydrofolate + H(+)</text>
        <dbReference type="Rhea" id="RHEA:15053"/>
        <dbReference type="ChEBI" id="CHEBI:15378"/>
        <dbReference type="ChEBI" id="CHEBI:57453"/>
        <dbReference type="ChEBI" id="CHEBI:143788"/>
        <dbReference type="ChEBI" id="CHEBI:147286"/>
        <dbReference type="ChEBI" id="CHEBI:195366"/>
        <dbReference type="EC" id="2.1.2.2"/>
    </reaction>
</comment>
<dbReference type="GO" id="GO:0005829">
    <property type="term" value="C:cytosol"/>
    <property type="evidence" value="ECO:0007669"/>
    <property type="project" value="TreeGrafter"/>
</dbReference>
<feature type="active site" description="Proton donor" evidence="6">
    <location>
        <position position="106"/>
    </location>
</feature>
<evidence type="ECO:0000256" key="5">
    <source>
        <dbReference type="ARBA" id="ARBA00047664"/>
    </source>
</evidence>
<feature type="binding site" evidence="6">
    <location>
        <begin position="89"/>
        <end position="92"/>
    </location>
    <ligand>
        <name>(6R)-10-formyltetrahydrofolate</name>
        <dbReference type="ChEBI" id="CHEBI:195366"/>
    </ligand>
</feature>
<sequence>MRLLVMVSGSGTGLQSVLDAVADGALDVDVVAVGTDVPGCGGVDRAARAGVPTFTVPRGGFVDRAAWNEALESAIAERDPDLVLFAGFMRIVGPDVVRRFRIINTHPALLPAFPGAHGVRDALAYGAKVTGVTVHVVDDGVDTGPILAQRAVDIRPGEDEGSLHARLKEVEHRLLLDVLTGLTASGPAAGAAGAPGAAAGADVAPADVSSP</sequence>
<dbReference type="InterPro" id="IPR002376">
    <property type="entry name" value="Formyl_transf_N"/>
</dbReference>
<evidence type="ECO:0000256" key="6">
    <source>
        <dbReference type="HAMAP-Rule" id="MF_01930"/>
    </source>
</evidence>